<organism evidence="2">
    <name type="scientific">gut metagenome</name>
    <dbReference type="NCBI Taxonomy" id="749906"/>
    <lineage>
        <taxon>unclassified sequences</taxon>
        <taxon>metagenomes</taxon>
        <taxon>organismal metagenomes</taxon>
    </lineage>
</organism>
<keyword evidence="2" id="KW-0560">Oxidoreductase</keyword>
<name>J9CCA1_9ZZZZ</name>
<dbReference type="EMBL" id="AMCI01004714">
    <property type="protein sequence ID" value="EJW97540.1"/>
    <property type="molecule type" value="Genomic_DNA"/>
</dbReference>
<dbReference type="InterPro" id="IPR000415">
    <property type="entry name" value="Nitroreductase-like"/>
</dbReference>
<protein>
    <submittedName>
        <fullName evidence="2">Nitroreductase-like protein</fullName>
        <ecNumber evidence="2">1.6.99.3</ecNumber>
    </submittedName>
</protein>
<gene>
    <name evidence="2" type="ORF">EVA_14354</name>
</gene>
<dbReference type="PANTHER" id="PTHR23026">
    <property type="entry name" value="NADPH NITROREDUCTASE"/>
    <property type="match status" value="1"/>
</dbReference>
<evidence type="ECO:0000259" key="1">
    <source>
        <dbReference type="Pfam" id="PF00881"/>
    </source>
</evidence>
<evidence type="ECO:0000313" key="2">
    <source>
        <dbReference type="EMBL" id="EJW97540.1"/>
    </source>
</evidence>
<dbReference type="Pfam" id="PF00881">
    <property type="entry name" value="Nitroreductase"/>
    <property type="match status" value="1"/>
</dbReference>
<dbReference type="GO" id="GO:0016491">
    <property type="term" value="F:oxidoreductase activity"/>
    <property type="evidence" value="ECO:0007669"/>
    <property type="project" value="UniProtKB-KW"/>
</dbReference>
<feature type="non-terminal residue" evidence="2">
    <location>
        <position position="114"/>
    </location>
</feature>
<sequence length="114" mass="12809">MNKYKLVSLVLTVALLATLVRLVFQLEAQPDAQPINRAEVVFQNILARKSVRSFTDEPVRRSQLDTLLRAAMAAPTGRDMRPWKFIVLDERATMDTLAAQLPYAQMLKEAPAAI</sequence>
<dbReference type="SUPFAM" id="SSF55469">
    <property type="entry name" value="FMN-dependent nitroreductase-like"/>
    <property type="match status" value="1"/>
</dbReference>
<comment type="caution">
    <text evidence="2">The sequence shown here is derived from an EMBL/GenBank/DDBJ whole genome shotgun (WGS) entry which is preliminary data.</text>
</comment>
<dbReference type="EC" id="1.6.99.3" evidence="2"/>
<dbReference type="InterPro" id="IPR050627">
    <property type="entry name" value="Nitroreductase/BluB"/>
</dbReference>
<reference evidence="2" key="1">
    <citation type="journal article" date="2012" name="PLoS ONE">
        <title>Gene sets for utilization of primary and secondary nutrition supplies in the distal gut of endangered iberian lynx.</title>
        <authorList>
            <person name="Alcaide M."/>
            <person name="Messina E."/>
            <person name="Richter M."/>
            <person name="Bargiela R."/>
            <person name="Peplies J."/>
            <person name="Huws S.A."/>
            <person name="Newbold C.J."/>
            <person name="Golyshin P.N."/>
            <person name="Simon M.A."/>
            <person name="Lopez G."/>
            <person name="Yakimov M.M."/>
            <person name="Ferrer M."/>
        </authorList>
    </citation>
    <scope>NUCLEOTIDE SEQUENCE</scope>
</reference>
<proteinExistence type="predicted"/>
<dbReference type="PANTHER" id="PTHR23026:SF123">
    <property type="entry name" value="NAD(P)H NITROREDUCTASE RV3131-RELATED"/>
    <property type="match status" value="1"/>
</dbReference>
<dbReference type="Gene3D" id="3.40.109.10">
    <property type="entry name" value="NADH Oxidase"/>
    <property type="match status" value="1"/>
</dbReference>
<dbReference type="AlphaFoldDB" id="J9CCA1"/>
<feature type="domain" description="Nitroreductase" evidence="1">
    <location>
        <begin position="45"/>
        <end position="98"/>
    </location>
</feature>
<accession>J9CCA1</accession>
<dbReference type="InterPro" id="IPR029479">
    <property type="entry name" value="Nitroreductase"/>
</dbReference>